<reference evidence="2" key="1">
    <citation type="submission" date="2020-01" db="EMBL/GenBank/DDBJ databases">
        <authorList>
            <person name="Fang Y."/>
            <person name="Sun R."/>
            <person name="Nie L."/>
            <person name="He J."/>
            <person name="Hao L."/>
            <person name="Wang L."/>
            <person name="Su S."/>
            <person name="Lv E."/>
            <person name="Zhang Z."/>
            <person name="Xie R."/>
            <person name="Liu H."/>
        </authorList>
    </citation>
    <scope>NUCLEOTIDE SEQUENCE [LARGE SCALE GENOMIC DNA]</scope>
    <source>
        <strain evidence="2">XCT-53</strain>
    </source>
</reference>
<dbReference type="Pfam" id="PF09832">
    <property type="entry name" value="DUF2059"/>
    <property type="match status" value="1"/>
</dbReference>
<keyword evidence="2" id="KW-1185">Reference proteome</keyword>
<dbReference type="RefSeq" id="WP_161673810.1">
    <property type="nucleotide sequence ID" value="NZ_JAABLP010000001.1"/>
</dbReference>
<dbReference type="InterPro" id="IPR018637">
    <property type="entry name" value="DUF2059"/>
</dbReference>
<accession>A0A7X5F211</accession>
<evidence type="ECO:0000313" key="2">
    <source>
        <dbReference type="Proteomes" id="UP000586722"/>
    </source>
</evidence>
<sequence length="170" mass="18497">MKLKSLKALPLLAAALIAGSLSAPVAYGQELSDAHLAAARRAVIAAGALQSFDEILPILAEQTKTIFVQADPSVTPVIEEVTTNVALALAERRPELNRIVFEVWARRLSEEELAKISEFYESPVGKKLTELGPELTALSIGAAQQWQEQLGQDMVNQVRAELEKRGLIKQ</sequence>
<protein>
    <submittedName>
        <fullName evidence="1">DUF2059 domain-containing protein</fullName>
    </submittedName>
</protein>
<name>A0A7X5F211_9HYPH</name>
<organism evidence="1 2">
    <name type="scientific">Pannonibacter tanglangensis</name>
    <dbReference type="NCBI Taxonomy" id="2750084"/>
    <lineage>
        <taxon>Bacteria</taxon>
        <taxon>Pseudomonadati</taxon>
        <taxon>Pseudomonadota</taxon>
        <taxon>Alphaproteobacteria</taxon>
        <taxon>Hyphomicrobiales</taxon>
        <taxon>Stappiaceae</taxon>
        <taxon>Pannonibacter</taxon>
    </lineage>
</organism>
<gene>
    <name evidence="1" type="ORF">GWI72_08595</name>
</gene>
<comment type="caution">
    <text evidence="1">The sequence shown here is derived from an EMBL/GenBank/DDBJ whole genome shotgun (WGS) entry which is preliminary data.</text>
</comment>
<proteinExistence type="predicted"/>
<dbReference type="AlphaFoldDB" id="A0A7X5F211"/>
<evidence type="ECO:0000313" key="1">
    <source>
        <dbReference type="EMBL" id="NBN78323.1"/>
    </source>
</evidence>
<dbReference type="EMBL" id="JAABLQ010000001">
    <property type="protein sequence ID" value="NBN78323.1"/>
    <property type="molecule type" value="Genomic_DNA"/>
</dbReference>
<dbReference type="Proteomes" id="UP000586722">
    <property type="component" value="Unassembled WGS sequence"/>
</dbReference>